<sequence length="501" mass="56551">MHNQAMDSQTNQLHFIMFPIMAQGHMIPMIDIAKMFAQRGVIITIVTTPHNAARFKKSIDRATVSGLQIRVIQLNFPCEEAGLPKGCENFDMLPSPNLAFNLFTATAKLQEPAEKLIQELKPPPSCIISDFCLPWTIDIARRFHVPRVTFHATSCFTILCTHILYAAMVHQDIIPKSDSDYFVVPGLPDRIEITRAQIPAPLSPNLIDFCLQIEEADKASHGVIFNSFDELEMEYVKEYNKVKRVWCVGPASVCNKDEMDKAQRGNNMSAIDEYHSLKWLDSWEPNSVLYACLGSLCNLESSQLIELGLGLEASNKPFIWVIRGGKELEEVEKWIVRDGFEEKIKKRGLVIHGWAPQLLILSHPAIGGFLTHCGWNSILEGVCYGIPMVTWPLFGDQFLGERLVENVLKIGMSVGVEEPVKWDEEEKSGVLVEKDRVKRAVERLMDGGEESQARRERAREFGETANRAVEEGGSSHVNMTSFIQDIMQLARVQPMENKNKK</sequence>
<dbReference type="EC" id="2.4.1.-" evidence="5"/>
<dbReference type="SUPFAM" id="SSF53756">
    <property type="entry name" value="UDP-Glycosyltransferase/glycogen phosphorylase"/>
    <property type="match status" value="1"/>
</dbReference>
<dbReference type="InterPro" id="IPR035595">
    <property type="entry name" value="UDP_glycos_trans_CS"/>
</dbReference>
<protein>
    <recommendedName>
        <fullName evidence="5">Glycosyltransferase</fullName>
        <ecNumber evidence="5">2.4.1.-</ecNumber>
    </recommendedName>
</protein>
<organism evidence="6 7">
    <name type="scientific">Ziziphus jujuba</name>
    <name type="common">Chinese jujube</name>
    <name type="synonym">Ziziphus sativa</name>
    <dbReference type="NCBI Taxonomy" id="326968"/>
    <lineage>
        <taxon>Eukaryota</taxon>
        <taxon>Viridiplantae</taxon>
        <taxon>Streptophyta</taxon>
        <taxon>Embryophyta</taxon>
        <taxon>Tracheophyta</taxon>
        <taxon>Spermatophyta</taxon>
        <taxon>Magnoliopsida</taxon>
        <taxon>eudicotyledons</taxon>
        <taxon>Gunneridae</taxon>
        <taxon>Pentapetalae</taxon>
        <taxon>rosids</taxon>
        <taxon>fabids</taxon>
        <taxon>Rosales</taxon>
        <taxon>Rhamnaceae</taxon>
        <taxon>Paliureae</taxon>
        <taxon>Ziziphus</taxon>
    </lineage>
</organism>
<reference evidence="7" key="1">
    <citation type="submission" date="2025-08" db="UniProtKB">
        <authorList>
            <consortium name="RefSeq"/>
        </authorList>
    </citation>
    <scope>IDENTIFICATION</scope>
    <source>
        <tissue evidence="7">Seedling</tissue>
    </source>
</reference>
<comment type="similarity">
    <text evidence="1 4">Belongs to the UDP-glycosyltransferase family.</text>
</comment>
<dbReference type="RefSeq" id="XP_015898551.2">
    <property type="nucleotide sequence ID" value="XM_016043065.4"/>
</dbReference>
<dbReference type="Gene3D" id="3.40.50.2000">
    <property type="entry name" value="Glycogen Phosphorylase B"/>
    <property type="match status" value="2"/>
</dbReference>
<evidence type="ECO:0000256" key="4">
    <source>
        <dbReference type="RuleBase" id="RU003718"/>
    </source>
</evidence>
<dbReference type="GeneID" id="107432013"/>
<evidence type="ECO:0000256" key="1">
    <source>
        <dbReference type="ARBA" id="ARBA00009995"/>
    </source>
</evidence>
<dbReference type="PANTHER" id="PTHR48047">
    <property type="entry name" value="GLYCOSYLTRANSFERASE"/>
    <property type="match status" value="1"/>
</dbReference>
<evidence type="ECO:0000256" key="2">
    <source>
        <dbReference type="ARBA" id="ARBA00022676"/>
    </source>
</evidence>
<keyword evidence="2 4" id="KW-0328">Glycosyltransferase</keyword>
<dbReference type="Proteomes" id="UP001652623">
    <property type="component" value="Chromosome 11"/>
</dbReference>
<evidence type="ECO:0000313" key="7">
    <source>
        <dbReference type="RefSeq" id="XP_015898551.2"/>
    </source>
</evidence>
<dbReference type="KEGG" id="zju:107432013"/>
<evidence type="ECO:0000313" key="6">
    <source>
        <dbReference type="Proteomes" id="UP001652623"/>
    </source>
</evidence>
<dbReference type="PANTHER" id="PTHR48047:SF229">
    <property type="entry name" value="UDP-GLYCOSYLTRANSFERASE 73C3-RELATED"/>
    <property type="match status" value="1"/>
</dbReference>
<proteinExistence type="inferred from homology"/>
<accession>A0A6P4BHH7</accession>
<dbReference type="GO" id="GO:0035251">
    <property type="term" value="F:UDP-glucosyltransferase activity"/>
    <property type="evidence" value="ECO:0007669"/>
    <property type="project" value="TreeGrafter"/>
</dbReference>
<gene>
    <name evidence="7" type="primary">LOC107432013</name>
</gene>
<name>A0A6P4BHH7_ZIZJJ</name>
<dbReference type="CDD" id="cd03784">
    <property type="entry name" value="GT1_Gtf-like"/>
    <property type="match status" value="1"/>
</dbReference>
<evidence type="ECO:0000256" key="5">
    <source>
        <dbReference type="RuleBase" id="RU362057"/>
    </source>
</evidence>
<keyword evidence="6" id="KW-1185">Reference proteome</keyword>
<keyword evidence="3 4" id="KW-0808">Transferase</keyword>
<dbReference type="InterPro" id="IPR002213">
    <property type="entry name" value="UDP_glucos_trans"/>
</dbReference>
<dbReference type="Pfam" id="PF00201">
    <property type="entry name" value="UDPGT"/>
    <property type="match status" value="1"/>
</dbReference>
<dbReference type="PROSITE" id="PS00375">
    <property type="entry name" value="UDPGT"/>
    <property type="match status" value="1"/>
</dbReference>
<dbReference type="InParanoid" id="A0A6P4BHH7"/>
<dbReference type="AlphaFoldDB" id="A0A6P4BHH7"/>
<dbReference type="FunCoup" id="A0A6P4BHH7">
    <property type="interactions" value="225"/>
</dbReference>
<evidence type="ECO:0000256" key="3">
    <source>
        <dbReference type="ARBA" id="ARBA00022679"/>
    </source>
</evidence>